<proteinExistence type="predicted"/>
<sequence>MESSTTAMSRHEAITRTPADMLPVELILSILTLTRPCSSVPLASRLLASALDFPPSTATAKSDPSKSICFGWVRRRLAQSTHWTCAGFLHSSPIQPENTRVPCLCVRCVLVELRPAVYWYPSQSAVDSYKGLLPARFKAALCDTWVVRKSFVDDMLCRCYGMDEKQLAEELSLLGSSTGNRVGARYLPESPLLDMLFLAVFYLRSRNVELL</sequence>
<name>A0A1Y2HDS8_9FUNG</name>
<keyword evidence="2" id="KW-1185">Reference proteome</keyword>
<dbReference type="EMBL" id="MCFL01000054">
    <property type="protein sequence ID" value="ORZ31853.1"/>
    <property type="molecule type" value="Genomic_DNA"/>
</dbReference>
<comment type="caution">
    <text evidence="1">The sequence shown here is derived from an EMBL/GenBank/DDBJ whole genome shotgun (WGS) entry which is preliminary data.</text>
</comment>
<accession>A0A1Y2HDS8</accession>
<organism evidence="1 2">
    <name type="scientific">Catenaria anguillulae PL171</name>
    <dbReference type="NCBI Taxonomy" id="765915"/>
    <lineage>
        <taxon>Eukaryota</taxon>
        <taxon>Fungi</taxon>
        <taxon>Fungi incertae sedis</taxon>
        <taxon>Blastocladiomycota</taxon>
        <taxon>Blastocladiomycetes</taxon>
        <taxon>Blastocladiales</taxon>
        <taxon>Catenariaceae</taxon>
        <taxon>Catenaria</taxon>
    </lineage>
</organism>
<dbReference type="Proteomes" id="UP000193411">
    <property type="component" value="Unassembled WGS sequence"/>
</dbReference>
<evidence type="ECO:0000313" key="1">
    <source>
        <dbReference type="EMBL" id="ORZ31853.1"/>
    </source>
</evidence>
<gene>
    <name evidence="1" type="ORF">BCR44DRAFT_68382</name>
</gene>
<reference evidence="1 2" key="1">
    <citation type="submission" date="2016-07" db="EMBL/GenBank/DDBJ databases">
        <title>Pervasive Adenine N6-methylation of Active Genes in Fungi.</title>
        <authorList>
            <consortium name="DOE Joint Genome Institute"/>
            <person name="Mondo S.J."/>
            <person name="Dannebaum R.O."/>
            <person name="Kuo R.C."/>
            <person name="Labutti K."/>
            <person name="Haridas S."/>
            <person name="Kuo A."/>
            <person name="Salamov A."/>
            <person name="Ahrendt S.R."/>
            <person name="Lipzen A."/>
            <person name="Sullivan W."/>
            <person name="Andreopoulos W.B."/>
            <person name="Clum A."/>
            <person name="Lindquist E."/>
            <person name="Daum C."/>
            <person name="Ramamoorthy G.K."/>
            <person name="Gryganskyi A."/>
            <person name="Culley D."/>
            <person name="Magnuson J.K."/>
            <person name="James T.Y."/>
            <person name="O'Malley M.A."/>
            <person name="Stajich J.E."/>
            <person name="Spatafora J.W."/>
            <person name="Visel A."/>
            <person name="Grigoriev I.V."/>
        </authorList>
    </citation>
    <scope>NUCLEOTIDE SEQUENCE [LARGE SCALE GENOMIC DNA]</scope>
    <source>
        <strain evidence="1 2">PL171</strain>
    </source>
</reference>
<dbReference type="AlphaFoldDB" id="A0A1Y2HDS8"/>
<evidence type="ECO:0000313" key="2">
    <source>
        <dbReference type="Proteomes" id="UP000193411"/>
    </source>
</evidence>
<protein>
    <submittedName>
        <fullName evidence="1">Uncharacterized protein</fullName>
    </submittedName>
</protein>